<dbReference type="InterPro" id="IPR002669">
    <property type="entry name" value="UreD"/>
</dbReference>
<dbReference type="AlphaFoldDB" id="A0A5C8UNC0"/>
<evidence type="ECO:0000313" key="3">
    <source>
        <dbReference type="Proteomes" id="UP000321379"/>
    </source>
</evidence>
<organism evidence="2 3">
    <name type="scientific">Lacisediminihabitans profunda</name>
    <dbReference type="NCBI Taxonomy" id="2594790"/>
    <lineage>
        <taxon>Bacteria</taxon>
        <taxon>Bacillati</taxon>
        <taxon>Actinomycetota</taxon>
        <taxon>Actinomycetes</taxon>
        <taxon>Micrococcales</taxon>
        <taxon>Microbacteriaceae</taxon>
        <taxon>Lacisediminihabitans</taxon>
    </lineage>
</organism>
<keyword evidence="1" id="KW-0143">Chaperone</keyword>
<gene>
    <name evidence="2" type="ORF">FVP33_15450</name>
</gene>
<accession>A0A5C8UNC0</accession>
<keyword evidence="3" id="KW-1185">Reference proteome</keyword>
<name>A0A5C8UNC0_9MICO</name>
<protein>
    <submittedName>
        <fullName evidence="2">Urease accessory protein UreD</fullName>
    </submittedName>
</protein>
<sequence length="247" mass="26120">MTTVVTSISLQPSGDRARLDFRAGAIVPRVIEQGPDSARVALVAGGALLLGGDHVRIDVTVGAGCTLELEDIGGTVAYDADGERSTWTVNIVVETGGTLLWHALPMVIAHGANVDRLTRITLDAGGRVCLRESVVLGRTGEIAGRVSQRTDITMSGTPVFVEELVVGEGRDVPGLIGANRVLDSVLAVGERMPHHGSLVRVLDFEFPGSLARFLGAAAHQSPIDEVWTRWRQDLSRSNGALAHHGAE</sequence>
<dbReference type="EMBL" id="VRMG01000010">
    <property type="protein sequence ID" value="TXN28919.1"/>
    <property type="molecule type" value="Genomic_DNA"/>
</dbReference>
<evidence type="ECO:0000313" key="2">
    <source>
        <dbReference type="EMBL" id="TXN28919.1"/>
    </source>
</evidence>
<reference evidence="2 3" key="1">
    <citation type="submission" date="2019-08" db="EMBL/GenBank/DDBJ databases">
        <title>Bacterial whole genome sequence for Glaciihabitans sp. CHu50b-6-2.</title>
        <authorList>
            <person name="Jin L."/>
        </authorList>
    </citation>
    <scope>NUCLEOTIDE SEQUENCE [LARGE SCALE GENOMIC DNA]</scope>
    <source>
        <strain evidence="2 3">CHu50b-6-2</strain>
    </source>
</reference>
<evidence type="ECO:0000256" key="1">
    <source>
        <dbReference type="ARBA" id="ARBA00023186"/>
    </source>
</evidence>
<dbReference type="Proteomes" id="UP000321379">
    <property type="component" value="Unassembled WGS sequence"/>
</dbReference>
<dbReference type="GO" id="GO:0016151">
    <property type="term" value="F:nickel cation binding"/>
    <property type="evidence" value="ECO:0007669"/>
    <property type="project" value="InterPro"/>
</dbReference>
<proteinExistence type="predicted"/>
<comment type="caution">
    <text evidence="2">The sequence shown here is derived from an EMBL/GenBank/DDBJ whole genome shotgun (WGS) entry which is preliminary data.</text>
</comment>
<dbReference type="Pfam" id="PF01774">
    <property type="entry name" value="UreD"/>
    <property type="match status" value="1"/>
</dbReference>